<dbReference type="EMBL" id="JBHTLR010000007">
    <property type="protein sequence ID" value="MFD1216351.1"/>
    <property type="molecule type" value="Genomic_DNA"/>
</dbReference>
<feature type="domain" description="Helix-hairpin-helix DNA-binding motif class 1" evidence="2">
    <location>
        <begin position="82"/>
        <end position="101"/>
    </location>
</feature>
<protein>
    <submittedName>
        <fullName evidence="3">ComEA family DNA-binding protein</fullName>
    </submittedName>
</protein>
<accession>A0ABW3U7I2</accession>
<dbReference type="InterPro" id="IPR051675">
    <property type="entry name" value="Endo/Exo/Phosphatase_dom_1"/>
</dbReference>
<name>A0ABW3U7I2_9GAMM</name>
<sequence>MKVIKTTLVAVLATLLLGTATVYAADETTAESSAQASVEIQSVNVNTATAAQLAEALDGVGEARAELIIQYREEKGGFSSVEELLEIKGIGMATLEKNRERIQL</sequence>
<evidence type="ECO:0000313" key="3">
    <source>
        <dbReference type="EMBL" id="MFD1216351.1"/>
    </source>
</evidence>
<reference evidence="4" key="1">
    <citation type="journal article" date="2019" name="Int. J. Syst. Evol. Microbiol.">
        <title>The Global Catalogue of Microorganisms (GCM) 10K type strain sequencing project: providing services to taxonomists for standard genome sequencing and annotation.</title>
        <authorList>
            <consortium name="The Broad Institute Genomics Platform"/>
            <consortium name="The Broad Institute Genome Sequencing Center for Infectious Disease"/>
            <person name="Wu L."/>
            <person name="Ma J."/>
        </authorList>
    </citation>
    <scope>NUCLEOTIDE SEQUENCE [LARGE SCALE GENOMIC DNA]</scope>
    <source>
        <strain evidence="4">CCUG 54356</strain>
    </source>
</reference>
<dbReference type="RefSeq" id="WP_230438453.1">
    <property type="nucleotide sequence ID" value="NZ_CP087715.1"/>
</dbReference>
<keyword evidence="4" id="KW-1185">Reference proteome</keyword>
<dbReference type="Pfam" id="PF12836">
    <property type="entry name" value="HHH_3"/>
    <property type="match status" value="1"/>
</dbReference>
<feature type="chain" id="PRO_5045851093" evidence="1">
    <location>
        <begin position="25"/>
        <end position="104"/>
    </location>
</feature>
<feature type="signal peptide" evidence="1">
    <location>
        <begin position="1"/>
        <end position="24"/>
    </location>
</feature>
<dbReference type="SMART" id="SM00278">
    <property type="entry name" value="HhH1"/>
    <property type="match status" value="2"/>
</dbReference>
<dbReference type="PANTHER" id="PTHR21180">
    <property type="entry name" value="ENDONUCLEASE/EXONUCLEASE/PHOSPHATASE FAMILY DOMAIN-CONTAINING PROTEIN 1"/>
    <property type="match status" value="1"/>
</dbReference>
<evidence type="ECO:0000259" key="2">
    <source>
        <dbReference type="SMART" id="SM00278"/>
    </source>
</evidence>
<organism evidence="3 4">
    <name type="scientific">Microbulbifer celer</name>
    <dbReference type="NCBI Taxonomy" id="435905"/>
    <lineage>
        <taxon>Bacteria</taxon>
        <taxon>Pseudomonadati</taxon>
        <taxon>Pseudomonadota</taxon>
        <taxon>Gammaproteobacteria</taxon>
        <taxon>Cellvibrionales</taxon>
        <taxon>Microbulbiferaceae</taxon>
        <taxon>Microbulbifer</taxon>
    </lineage>
</organism>
<proteinExistence type="predicted"/>
<evidence type="ECO:0000256" key="1">
    <source>
        <dbReference type="SAM" id="SignalP"/>
    </source>
</evidence>
<gene>
    <name evidence="3" type="ORF">ACFQ2X_07050</name>
</gene>
<dbReference type="Proteomes" id="UP001597264">
    <property type="component" value="Unassembled WGS sequence"/>
</dbReference>
<feature type="domain" description="Helix-hairpin-helix DNA-binding motif class 1" evidence="2">
    <location>
        <begin position="52"/>
        <end position="71"/>
    </location>
</feature>
<dbReference type="Gene3D" id="1.10.150.280">
    <property type="entry name" value="AF1531-like domain"/>
    <property type="match status" value="1"/>
</dbReference>
<dbReference type="SUPFAM" id="SSF47781">
    <property type="entry name" value="RuvA domain 2-like"/>
    <property type="match status" value="1"/>
</dbReference>
<dbReference type="InterPro" id="IPR004509">
    <property type="entry name" value="Competence_ComEA_HhH"/>
</dbReference>
<dbReference type="NCBIfam" id="TIGR00426">
    <property type="entry name" value="competence protein ComEA helix-hairpin-helix repeat region"/>
    <property type="match status" value="1"/>
</dbReference>
<dbReference type="InterPro" id="IPR003583">
    <property type="entry name" value="Hlx-hairpin-Hlx_DNA-bd_motif"/>
</dbReference>
<keyword evidence="3" id="KW-0238">DNA-binding</keyword>
<evidence type="ECO:0000313" key="4">
    <source>
        <dbReference type="Proteomes" id="UP001597264"/>
    </source>
</evidence>
<dbReference type="GO" id="GO:0003677">
    <property type="term" value="F:DNA binding"/>
    <property type="evidence" value="ECO:0007669"/>
    <property type="project" value="UniProtKB-KW"/>
</dbReference>
<keyword evidence="1" id="KW-0732">Signal</keyword>
<comment type="caution">
    <text evidence="3">The sequence shown here is derived from an EMBL/GenBank/DDBJ whole genome shotgun (WGS) entry which is preliminary data.</text>
</comment>
<dbReference type="PANTHER" id="PTHR21180:SF32">
    <property type="entry name" value="ENDONUCLEASE_EXONUCLEASE_PHOSPHATASE FAMILY DOMAIN-CONTAINING PROTEIN 1"/>
    <property type="match status" value="1"/>
</dbReference>
<dbReference type="InterPro" id="IPR010994">
    <property type="entry name" value="RuvA_2-like"/>
</dbReference>